<dbReference type="PANTHER" id="PTHR33824:SF7">
    <property type="entry name" value="POLYKETIDE CYCLASE_DEHYDRASE AND LIPID TRANSPORT SUPERFAMILY PROTEIN"/>
    <property type="match status" value="1"/>
</dbReference>
<accession>A0A4P7SM97</accession>
<keyword evidence="3" id="KW-1185">Reference proteome</keyword>
<dbReference type="EMBL" id="CP039291">
    <property type="protein sequence ID" value="QCB93703.1"/>
    <property type="molecule type" value="Genomic_DNA"/>
</dbReference>
<dbReference type="CDD" id="cd07817">
    <property type="entry name" value="SRPBCC_8"/>
    <property type="match status" value="1"/>
</dbReference>
<dbReference type="PANTHER" id="PTHR33824">
    <property type="entry name" value="POLYKETIDE CYCLASE/DEHYDRASE AND LIPID TRANSPORT SUPERFAMILY PROTEIN"/>
    <property type="match status" value="1"/>
</dbReference>
<reference evidence="2 3" key="1">
    <citation type="submission" date="2019-04" db="EMBL/GenBank/DDBJ databases">
        <title>Isolation and identification of Cellulomonas shaoxiangyii sp. Nov. isolated from feces of the Tibetan antelopes (Pantholops hodgsonii) in the Qinghai-Tibet plateau of China.</title>
        <authorList>
            <person name="Tian Z."/>
        </authorList>
    </citation>
    <scope>NUCLEOTIDE SEQUENCE [LARGE SCALE GENOMIC DNA]</scope>
    <source>
        <strain evidence="2 3">Z28</strain>
    </source>
</reference>
<dbReference type="SUPFAM" id="SSF55961">
    <property type="entry name" value="Bet v1-like"/>
    <property type="match status" value="1"/>
</dbReference>
<dbReference type="AlphaFoldDB" id="A0A4P7SM97"/>
<feature type="domain" description="Coenzyme Q-binding protein COQ10 START" evidence="1">
    <location>
        <begin position="10"/>
        <end position="129"/>
    </location>
</feature>
<evidence type="ECO:0000313" key="3">
    <source>
        <dbReference type="Proteomes" id="UP000296469"/>
    </source>
</evidence>
<proteinExistence type="predicted"/>
<dbReference type="Pfam" id="PF03364">
    <property type="entry name" value="Polyketide_cyc"/>
    <property type="match status" value="1"/>
</dbReference>
<protein>
    <submittedName>
        <fullName evidence="2">SRPBCC family protein</fullName>
    </submittedName>
</protein>
<evidence type="ECO:0000259" key="1">
    <source>
        <dbReference type="Pfam" id="PF03364"/>
    </source>
</evidence>
<dbReference type="InterPro" id="IPR047137">
    <property type="entry name" value="ORF3"/>
</dbReference>
<name>A0A4P7SM97_9CELL</name>
<dbReference type="OrthoDB" id="3695445at2"/>
<dbReference type="Gene3D" id="3.30.530.20">
    <property type="match status" value="1"/>
</dbReference>
<dbReference type="KEGG" id="celz:E5225_09165"/>
<dbReference type="InterPro" id="IPR023393">
    <property type="entry name" value="START-like_dom_sf"/>
</dbReference>
<organism evidence="2 3">
    <name type="scientific">Cellulomonas shaoxiangyii</name>
    <dbReference type="NCBI Taxonomy" id="2566013"/>
    <lineage>
        <taxon>Bacteria</taxon>
        <taxon>Bacillati</taxon>
        <taxon>Actinomycetota</taxon>
        <taxon>Actinomycetes</taxon>
        <taxon>Micrococcales</taxon>
        <taxon>Cellulomonadaceae</taxon>
        <taxon>Cellulomonas</taxon>
    </lineage>
</organism>
<dbReference type="InterPro" id="IPR005031">
    <property type="entry name" value="COQ10_START"/>
</dbReference>
<dbReference type="Proteomes" id="UP000296469">
    <property type="component" value="Chromosome"/>
</dbReference>
<sequence length="155" mass="17338">MPTIEQTIDVDVPVRTAYDQWTQFEDFPHFMNGVEQITQVSDTLTHWTTSIGGVHREFDAQIVAQEPDRVVAWRSVDGTAHAGHVSFEQLSPTSTRVTTKIDWEPDSLVEKVGAAVGVDDRQVKKDLERFKEFIESRGTETGAWRGTVQGGTPPL</sequence>
<gene>
    <name evidence="2" type="ORF">E5225_09165</name>
</gene>
<evidence type="ECO:0000313" key="2">
    <source>
        <dbReference type="EMBL" id="QCB93703.1"/>
    </source>
</evidence>
<dbReference type="RefSeq" id="WP_135972387.1">
    <property type="nucleotide sequence ID" value="NZ_CP039291.1"/>
</dbReference>